<keyword evidence="11" id="KW-1185">Reference proteome</keyword>
<keyword evidence="5 7" id="KW-0472">Membrane</keyword>
<feature type="transmembrane region" description="Helical" evidence="7">
    <location>
        <begin position="156"/>
        <end position="181"/>
    </location>
</feature>
<feature type="region of interest" description="Disordered" evidence="6">
    <location>
        <begin position="1"/>
        <end position="25"/>
    </location>
</feature>
<evidence type="ECO:0000256" key="4">
    <source>
        <dbReference type="ARBA" id="ARBA00022989"/>
    </source>
</evidence>
<gene>
    <name evidence="10" type="ORF">ACFFVI_08470</name>
</gene>
<evidence type="ECO:0000256" key="2">
    <source>
        <dbReference type="ARBA" id="ARBA00022475"/>
    </source>
</evidence>
<dbReference type="Pfam" id="PF09924">
    <property type="entry name" value="LPG_synthase_C"/>
    <property type="match status" value="1"/>
</dbReference>
<proteinExistence type="predicted"/>
<dbReference type="InterPro" id="IPR024320">
    <property type="entry name" value="LPG_synthase_C"/>
</dbReference>
<feature type="transmembrane region" description="Helical" evidence="7">
    <location>
        <begin position="101"/>
        <end position="120"/>
    </location>
</feature>
<evidence type="ECO:0000313" key="10">
    <source>
        <dbReference type="EMBL" id="MFB9377001.1"/>
    </source>
</evidence>
<evidence type="ECO:0000256" key="1">
    <source>
        <dbReference type="ARBA" id="ARBA00004651"/>
    </source>
</evidence>
<keyword evidence="4 7" id="KW-1133">Transmembrane helix</keyword>
<name>A0ABV5LSC6_9ACTN</name>
<dbReference type="InterPro" id="IPR051211">
    <property type="entry name" value="PG_lysyltransferase"/>
</dbReference>
<reference evidence="10 11" key="1">
    <citation type="submission" date="2024-09" db="EMBL/GenBank/DDBJ databases">
        <authorList>
            <person name="Sun Q."/>
            <person name="Mori K."/>
        </authorList>
    </citation>
    <scope>NUCLEOTIDE SEQUENCE [LARGE SCALE GENOMIC DNA]</scope>
    <source>
        <strain evidence="10 11">TISTR 1856</strain>
    </source>
</reference>
<feature type="transmembrane region" description="Helical" evidence="7">
    <location>
        <begin position="32"/>
        <end position="55"/>
    </location>
</feature>
<accession>A0ABV5LSC6</accession>
<keyword evidence="3 7" id="KW-0812">Transmembrane</keyword>
<evidence type="ECO:0000256" key="7">
    <source>
        <dbReference type="SAM" id="Phobius"/>
    </source>
</evidence>
<dbReference type="EMBL" id="JBHMDM010000004">
    <property type="protein sequence ID" value="MFB9377001.1"/>
    <property type="molecule type" value="Genomic_DNA"/>
</dbReference>
<feature type="transmembrane region" description="Helical" evidence="7">
    <location>
        <begin position="222"/>
        <end position="240"/>
    </location>
</feature>
<feature type="domain" description="Lysyl-tRNA synthetase N-terminal transmembrane region" evidence="9">
    <location>
        <begin position="33"/>
        <end position="240"/>
    </location>
</feature>
<evidence type="ECO:0000256" key="3">
    <source>
        <dbReference type="ARBA" id="ARBA00022692"/>
    </source>
</evidence>
<sequence length="605" mass="64338">MSTVQLVDPPRGVRREAPPAPAPDRSASLRRLAARIGAAVFGISGLFSLVLAFSAPLLDRVSDGPPLVVGLVFATSWPSFGYGAVMLLLARSLGRRKRAAWWAAVLVTGLNAIFNLAWSASASDPAILWLLGVQILVVALLLVARREFRVLPSRLGVRQAALIGGGAGAVCLAVGTAVVVATQDAGGAVLTRLWYAAAGLLVSVDSFVIFPSGVVVPGWVDVLLNSLGLVVVLLVTWFLFRPAADPTALGSAEDRLRHLLATEGEGDALGYFNLRRDKSAVFSPNGRAAVVHRVVAGVSVASGDPVGNEMSWPAAVAAWREQLAAHAWVGAVVGASAAGAEVYHRAGMQVLEVGDEAVLDVASFSLEGRAVRGVRQAVNRTRRGGASVSIRRQADLGPDELAEIAAAAAGWRIGQERGFSMALGRLADPADPELLVATARDAAGGLQAVLTFVPWGRRGVSLDLMRRDPAAPNGTVELVVTEVVAHARRHDVERVSLNFAVFRSVFDRGSRLGAGPVLRLWYRLLVVFSRSWQLEQLYRSNAKYQPRWVPRFLCFDRSADLPRIGLAVAVVEQFLPTRTFGRRSLAGPGGRAYGDPARIVETDTV</sequence>
<evidence type="ECO:0000256" key="5">
    <source>
        <dbReference type="ARBA" id="ARBA00023136"/>
    </source>
</evidence>
<keyword evidence="2" id="KW-1003">Cell membrane</keyword>
<evidence type="ECO:0000313" key="11">
    <source>
        <dbReference type="Proteomes" id="UP001589748"/>
    </source>
</evidence>
<feature type="transmembrane region" description="Helical" evidence="7">
    <location>
        <begin position="193"/>
        <end position="210"/>
    </location>
</feature>
<feature type="transmembrane region" description="Helical" evidence="7">
    <location>
        <begin position="67"/>
        <end position="89"/>
    </location>
</feature>
<dbReference type="RefSeq" id="WP_380135337.1">
    <property type="nucleotide sequence ID" value="NZ_JBHLUI010000003.1"/>
</dbReference>
<comment type="subcellular location">
    <subcellularLocation>
        <location evidence="1">Cell membrane</location>
        <topology evidence="1">Multi-pass membrane protein</topology>
    </subcellularLocation>
</comment>
<feature type="transmembrane region" description="Helical" evidence="7">
    <location>
        <begin position="126"/>
        <end position="144"/>
    </location>
</feature>
<feature type="domain" description="Phosphatidylglycerol lysyltransferase C-terminal" evidence="8">
    <location>
        <begin position="258"/>
        <end position="555"/>
    </location>
</feature>
<protein>
    <submittedName>
        <fullName evidence="10">Phosphatidylglycerol lysyltransferase domain-containing protein</fullName>
    </submittedName>
</protein>
<evidence type="ECO:0000256" key="6">
    <source>
        <dbReference type="SAM" id="MobiDB-lite"/>
    </source>
</evidence>
<evidence type="ECO:0000259" key="9">
    <source>
        <dbReference type="Pfam" id="PF16995"/>
    </source>
</evidence>
<evidence type="ECO:0000259" key="8">
    <source>
        <dbReference type="Pfam" id="PF09924"/>
    </source>
</evidence>
<dbReference type="Pfam" id="PF16995">
    <property type="entry name" value="tRNA-synt_2_TM"/>
    <property type="match status" value="1"/>
</dbReference>
<dbReference type="PANTHER" id="PTHR34697:SF2">
    <property type="entry name" value="PHOSPHATIDYLGLYCEROL LYSYLTRANSFERASE"/>
    <property type="match status" value="1"/>
</dbReference>
<organism evidence="10 11">
    <name type="scientific">Kineococcus gynurae</name>
    <dbReference type="NCBI Taxonomy" id="452979"/>
    <lineage>
        <taxon>Bacteria</taxon>
        <taxon>Bacillati</taxon>
        <taxon>Actinomycetota</taxon>
        <taxon>Actinomycetes</taxon>
        <taxon>Kineosporiales</taxon>
        <taxon>Kineosporiaceae</taxon>
        <taxon>Kineococcus</taxon>
    </lineage>
</organism>
<dbReference type="Proteomes" id="UP001589748">
    <property type="component" value="Unassembled WGS sequence"/>
</dbReference>
<dbReference type="InterPro" id="IPR031553">
    <property type="entry name" value="tRNA-synt_2_TM"/>
</dbReference>
<comment type="caution">
    <text evidence="10">The sequence shown here is derived from an EMBL/GenBank/DDBJ whole genome shotgun (WGS) entry which is preliminary data.</text>
</comment>
<dbReference type="PANTHER" id="PTHR34697">
    <property type="entry name" value="PHOSPHATIDYLGLYCEROL LYSYLTRANSFERASE"/>
    <property type="match status" value="1"/>
</dbReference>